<organism evidence="1 2">
    <name type="scientific">Rosa chinensis</name>
    <name type="common">China rose</name>
    <dbReference type="NCBI Taxonomy" id="74649"/>
    <lineage>
        <taxon>Eukaryota</taxon>
        <taxon>Viridiplantae</taxon>
        <taxon>Streptophyta</taxon>
        <taxon>Embryophyta</taxon>
        <taxon>Tracheophyta</taxon>
        <taxon>Spermatophyta</taxon>
        <taxon>Magnoliopsida</taxon>
        <taxon>eudicotyledons</taxon>
        <taxon>Gunneridae</taxon>
        <taxon>Pentapetalae</taxon>
        <taxon>rosids</taxon>
        <taxon>fabids</taxon>
        <taxon>Rosales</taxon>
        <taxon>Rosaceae</taxon>
        <taxon>Rosoideae</taxon>
        <taxon>Rosoideae incertae sedis</taxon>
        <taxon>Rosa</taxon>
    </lineage>
</organism>
<dbReference type="AlphaFoldDB" id="A0A2P6SQQ9"/>
<dbReference type="EMBL" id="PDCK01000011">
    <property type="protein sequence ID" value="PRQ61020.1"/>
    <property type="molecule type" value="Genomic_DNA"/>
</dbReference>
<keyword evidence="2" id="KW-1185">Reference proteome</keyword>
<gene>
    <name evidence="1" type="ORF">RchiOBHm_Chr0c11g0499351</name>
</gene>
<protein>
    <submittedName>
        <fullName evidence="1">Uncharacterized protein</fullName>
    </submittedName>
</protein>
<dbReference type="Gramene" id="PRQ61020">
    <property type="protein sequence ID" value="PRQ61020"/>
    <property type="gene ID" value="RchiOBHm_Chr0c11g0499351"/>
</dbReference>
<evidence type="ECO:0000313" key="1">
    <source>
        <dbReference type="EMBL" id="PRQ61020.1"/>
    </source>
</evidence>
<reference evidence="1 2" key="1">
    <citation type="journal article" date="2018" name="Nat. Genet.">
        <title>The Rosa genome provides new insights in the design of modern roses.</title>
        <authorList>
            <person name="Bendahmane M."/>
        </authorList>
    </citation>
    <scope>NUCLEOTIDE SEQUENCE [LARGE SCALE GENOMIC DNA]</scope>
    <source>
        <strain evidence="2">cv. Old Blush</strain>
    </source>
</reference>
<accession>A0A2P6SQQ9</accession>
<dbReference type="Proteomes" id="UP000238479">
    <property type="component" value="Unassembled WGS sequence"/>
</dbReference>
<name>A0A2P6SQQ9_ROSCH</name>
<evidence type="ECO:0000313" key="2">
    <source>
        <dbReference type="Proteomes" id="UP000238479"/>
    </source>
</evidence>
<sequence>MEGVVIWPRRITKKGLSKQTLTMYKHGFSNPVDISLLVFIYALEGMSFNGTHLRQQRSSKLLKNVSISCYAMFPNLDELLFIGQSEVPIFGLKDSFI</sequence>
<comment type="caution">
    <text evidence="1">The sequence shown here is derived from an EMBL/GenBank/DDBJ whole genome shotgun (WGS) entry which is preliminary data.</text>
</comment>
<proteinExistence type="predicted"/>